<keyword evidence="1" id="KW-0732">Signal</keyword>
<dbReference type="HOGENOM" id="CLU_1364648_0_0_4"/>
<proteinExistence type="predicted"/>
<dbReference type="OrthoDB" id="8756330at2"/>
<name>D8IQB1_HERSS</name>
<dbReference type="EMBL" id="CP002039">
    <property type="protein sequence ID" value="ADJ65023.1"/>
    <property type="molecule type" value="Genomic_DNA"/>
</dbReference>
<sequence>MSSFKSTFASLAFLAAFSTCASATIVTQSATVDRYDRSASRGIKDERVLGVFITPGIRTFTAVTGRSRTFDQGWGASDPASNYLYVALRQGNRNLWTDTFAEGVREGTRQPLQDYRTSVSKLSDLNAALRAIDWSRNPIVELQLRAHPAPSRGQELHSVTPVLTVSSRQAEVPEPASSAMLGIGLLGVILARRRRDASAA</sequence>
<evidence type="ECO:0000259" key="2">
    <source>
        <dbReference type="Pfam" id="PF07589"/>
    </source>
</evidence>
<accession>D8IQB1</accession>
<gene>
    <name evidence="3" type="ordered locus">Hsero_3544</name>
</gene>
<dbReference type="Pfam" id="PF07589">
    <property type="entry name" value="PEP-CTERM"/>
    <property type="match status" value="1"/>
</dbReference>
<dbReference type="RefSeq" id="WP_013235487.1">
    <property type="nucleotide sequence ID" value="NC_014323.1"/>
</dbReference>
<feature type="domain" description="Ice-binding protein C-terminal" evidence="2">
    <location>
        <begin position="172"/>
        <end position="195"/>
    </location>
</feature>
<feature type="signal peptide" evidence="1">
    <location>
        <begin position="1"/>
        <end position="23"/>
    </location>
</feature>
<feature type="chain" id="PRO_5003115405" description="Ice-binding protein C-terminal domain-containing protein" evidence="1">
    <location>
        <begin position="24"/>
        <end position="200"/>
    </location>
</feature>
<evidence type="ECO:0000313" key="3">
    <source>
        <dbReference type="EMBL" id="ADJ65023.1"/>
    </source>
</evidence>
<evidence type="ECO:0000313" key="4">
    <source>
        <dbReference type="Proteomes" id="UP000000329"/>
    </source>
</evidence>
<dbReference type="GeneID" id="29392089"/>
<keyword evidence="4" id="KW-1185">Reference proteome</keyword>
<dbReference type="AlphaFoldDB" id="D8IQB1"/>
<dbReference type="NCBIfam" id="TIGR02595">
    <property type="entry name" value="PEP_CTERM"/>
    <property type="match status" value="1"/>
</dbReference>
<dbReference type="InterPro" id="IPR013424">
    <property type="entry name" value="Ice-binding_C"/>
</dbReference>
<organism evidence="3 4">
    <name type="scientific">Herbaspirillum seropedicae (strain SmR1)</name>
    <dbReference type="NCBI Taxonomy" id="757424"/>
    <lineage>
        <taxon>Bacteria</taxon>
        <taxon>Pseudomonadati</taxon>
        <taxon>Pseudomonadota</taxon>
        <taxon>Betaproteobacteria</taxon>
        <taxon>Burkholderiales</taxon>
        <taxon>Oxalobacteraceae</taxon>
        <taxon>Herbaspirillum</taxon>
    </lineage>
</organism>
<reference evidence="3 4" key="1">
    <citation type="submission" date="2010-04" db="EMBL/GenBank/DDBJ databases">
        <title>The genome of Herbaspirillum seropedicae SmR1, an endophytic, nitrogen-fixing, plant-growth promoting beta-Proteobacteria.</title>
        <authorList>
            <person name="Pedrosa F.O."/>
            <person name="Monteiro R.A."/>
            <person name="Wassem R."/>
            <person name="Cruz L.M."/>
            <person name="Ayub R.A."/>
            <person name="Colauto N.B."/>
            <person name="Fernandez M.A."/>
            <person name="Fungaro M.H.P."/>
            <person name="Grisard E.C."/>
            <person name="Hungria M."/>
            <person name="Madeira H.M.F."/>
            <person name="Nodari R.O."/>
            <person name="Osaku C.A."/>
            <person name="Petzl-Erler M.L."/>
            <person name="Terenzi H."/>
            <person name="Vieira L.G.E."/>
            <person name="Almeida M.I.M."/>
            <person name="Alves L.R."/>
            <person name="Arantes O.M.N."/>
            <person name="Balsanelli E."/>
            <person name="Barcellos F.G."/>
            <person name="Baura V.A."/>
            <person name="Binde D.R."/>
            <person name="Campo R.J."/>
            <person name="Chubatsu L.S."/>
            <person name="Chueire L.M.O."/>
            <person name="Ciferri R.R."/>
            <person name="Correa L.C."/>
            <person name="da Conceicao Silva J.L."/>
            <person name="Dabul A.N.G."/>
            <person name="Dambros B.P."/>
            <person name="Faoro H."/>
            <person name="Favetti A."/>
            <person name="Friedermann G."/>
            <person name="Furlaneto M.C."/>
            <person name="Gasques L.S."/>
            <person name="Gimenes C.C.T."/>
            <person name="Gioppo N.M.R."/>
            <person name="Glienke-Blanco C."/>
            <person name="Godoy L.P."/>
            <person name="Guerra M.P."/>
            <person name="Karp S."/>
            <person name="Kava-Cordeiro V."/>
            <person name="Margarido V.P."/>
            <person name="Mathioni S.M."/>
            <person name="Menck-Soares M.A."/>
            <person name="Murace N.K."/>
            <person name="Nicolas M.F."/>
            <person name="Oliveira C.E.C."/>
            <person name="Pagnan N.A.B."/>
            <person name="Pamphile J.A."/>
            <person name="Patussi E.V."/>
            <person name="Pereira L.F.P."/>
            <person name="Pereira-Ferrari L."/>
            <person name="Pinto F.G.S."/>
            <person name="Precoma C."/>
            <person name="Prioli A.J."/>
            <person name="Prioli S.M.A.P."/>
            <person name="Raittz R.T."/>
            <person name="Ramos H.J.O."/>
            <person name="Ribeiro E.M.S.F."/>
            <person name="Rigo L.U."/>
            <person name="Rocha C.L.M.S.C."/>
            <person name="Rocha S.N."/>
            <person name="Santos K."/>
            <person name="Satori D."/>
            <person name="Silva A.G."/>
            <person name="Simao R.C.G."/>
            <person name="Soares M.A.M."/>
            <person name="Souza E.M."/>
            <person name="Steffens M.B.R."/>
            <person name="Steindel M."/>
            <person name="Tadra-Sfeir M.Z."/>
            <person name="Takahashi E.K."/>
            <person name="Torres R.A."/>
            <person name="Valle J.S."/>
            <person name="Vernal J.I."/>
            <person name="Vilas-Boas L.A."/>
            <person name="Watanabe M.A.E."/>
            <person name="Weiss V.A."/>
            <person name="Yates M.A."/>
            <person name="Souza E.M."/>
        </authorList>
    </citation>
    <scope>NUCLEOTIDE SEQUENCE [LARGE SCALE GENOMIC DNA]</scope>
    <source>
        <strain evidence="3 4">SmR1</strain>
    </source>
</reference>
<protein>
    <recommendedName>
        <fullName evidence="2">Ice-binding protein C-terminal domain-containing protein</fullName>
    </recommendedName>
</protein>
<dbReference type="KEGG" id="hse:Hsero_3544"/>
<dbReference type="Proteomes" id="UP000000329">
    <property type="component" value="Chromosome"/>
</dbReference>
<evidence type="ECO:0000256" key="1">
    <source>
        <dbReference type="SAM" id="SignalP"/>
    </source>
</evidence>